<comment type="caution">
    <text evidence="2">The sequence shown here is derived from an EMBL/GenBank/DDBJ whole genome shotgun (WGS) entry which is preliminary data.</text>
</comment>
<name>A0A532V7J7_UNCT6</name>
<dbReference type="Proteomes" id="UP000317778">
    <property type="component" value="Unassembled WGS sequence"/>
</dbReference>
<organism evidence="2 3">
    <name type="scientific">candidate division TA06 bacterium B3_TA06</name>
    <dbReference type="NCBI Taxonomy" id="2012487"/>
    <lineage>
        <taxon>Bacteria</taxon>
        <taxon>Bacteria division TA06</taxon>
    </lineage>
</organism>
<protein>
    <recommendedName>
        <fullName evidence="4">Secretion system C-terminal sorting domain-containing protein</fullName>
    </recommendedName>
</protein>
<evidence type="ECO:0000313" key="3">
    <source>
        <dbReference type="Proteomes" id="UP000317778"/>
    </source>
</evidence>
<sequence length="125" mass="13323">MLILLLFSAWALAGTMPALGTETSTLGQPVIGIAEGSSWTVYSGFWYVEPLSGIEEAPNTPDINPPIAPKGVYRVGEAIPLEAGAAVYDATGRLLEHPEASWIPGVPGVYFLKTETQIQKVVVVR</sequence>
<dbReference type="AlphaFoldDB" id="A0A532V7J7"/>
<gene>
    <name evidence="2" type="ORF">CEE36_05020</name>
</gene>
<proteinExistence type="predicted"/>
<accession>A0A532V7J7</accession>
<dbReference type="EMBL" id="NJBO01000006">
    <property type="protein sequence ID" value="TKJ43112.1"/>
    <property type="molecule type" value="Genomic_DNA"/>
</dbReference>
<evidence type="ECO:0000313" key="2">
    <source>
        <dbReference type="EMBL" id="TKJ43112.1"/>
    </source>
</evidence>
<evidence type="ECO:0008006" key="4">
    <source>
        <dbReference type="Google" id="ProtNLM"/>
    </source>
</evidence>
<keyword evidence="1" id="KW-0732">Signal</keyword>
<reference evidence="2 3" key="1">
    <citation type="submission" date="2017-06" db="EMBL/GenBank/DDBJ databases">
        <title>Novel microbial phyla capable of carbon fixation and sulfur reduction in deep-sea sediments.</title>
        <authorList>
            <person name="Huang J."/>
            <person name="Baker B."/>
            <person name="Wang Y."/>
        </authorList>
    </citation>
    <scope>NUCLEOTIDE SEQUENCE [LARGE SCALE GENOMIC DNA]</scope>
    <source>
        <strain evidence="2">B3_TA06</strain>
    </source>
</reference>
<feature type="signal peptide" evidence="1">
    <location>
        <begin position="1"/>
        <end position="20"/>
    </location>
</feature>
<feature type="chain" id="PRO_5021821585" description="Secretion system C-terminal sorting domain-containing protein" evidence="1">
    <location>
        <begin position="21"/>
        <end position="125"/>
    </location>
</feature>
<evidence type="ECO:0000256" key="1">
    <source>
        <dbReference type="SAM" id="SignalP"/>
    </source>
</evidence>